<comment type="caution">
    <text evidence="3">The sequence shown here is derived from an EMBL/GenBank/DDBJ whole genome shotgun (WGS) entry which is preliminary data.</text>
</comment>
<feature type="transmembrane region" description="Helical" evidence="2">
    <location>
        <begin position="21"/>
        <end position="45"/>
    </location>
</feature>
<feature type="compositionally biased region" description="Acidic residues" evidence="1">
    <location>
        <begin position="74"/>
        <end position="105"/>
    </location>
</feature>
<reference evidence="3 4" key="1">
    <citation type="submission" date="2007-06" db="EMBL/GenBank/DDBJ databases">
        <authorList>
            <person name="Shimkets L."/>
            <person name="Ferriera S."/>
            <person name="Johnson J."/>
            <person name="Kravitz S."/>
            <person name="Beeson K."/>
            <person name="Sutton G."/>
            <person name="Rogers Y.-H."/>
            <person name="Friedman R."/>
            <person name="Frazier M."/>
            <person name="Venter J.C."/>
        </authorList>
    </citation>
    <scope>NUCLEOTIDE SEQUENCE [LARGE SCALE GENOMIC DNA]</scope>
    <source>
        <strain evidence="3 4">SIR-1</strain>
    </source>
</reference>
<protein>
    <submittedName>
        <fullName evidence="3">Leucyl-rRNA synthetase</fullName>
    </submittedName>
</protein>
<feature type="region of interest" description="Disordered" evidence="1">
    <location>
        <begin position="71"/>
        <end position="111"/>
    </location>
</feature>
<accession>A6G8F5</accession>
<evidence type="ECO:0000313" key="4">
    <source>
        <dbReference type="Proteomes" id="UP000005801"/>
    </source>
</evidence>
<keyword evidence="4" id="KW-1185">Reference proteome</keyword>
<evidence type="ECO:0000256" key="1">
    <source>
        <dbReference type="SAM" id="MobiDB-lite"/>
    </source>
</evidence>
<dbReference type="eggNOG" id="COG2304">
    <property type="taxonomic scope" value="Bacteria"/>
</dbReference>
<evidence type="ECO:0000313" key="3">
    <source>
        <dbReference type="EMBL" id="EDM77865.1"/>
    </source>
</evidence>
<keyword evidence="2" id="KW-0472">Membrane</keyword>
<keyword evidence="2" id="KW-0812">Transmembrane</keyword>
<dbReference type="AlphaFoldDB" id="A6G8F5"/>
<evidence type="ECO:0000256" key="2">
    <source>
        <dbReference type="SAM" id="Phobius"/>
    </source>
</evidence>
<name>A6G8F5_9BACT</name>
<dbReference type="STRING" id="391625.PPSIR1_01522"/>
<organism evidence="3 4">
    <name type="scientific">Plesiocystis pacifica SIR-1</name>
    <dbReference type="NCBI Taxonomy" id="391625"/>
    <lineage>
        <taxon>Bacteria</taxon>
        <taxon>Pseudomonadati</taxon>
        <taxon>Myxococcota</taxon>
        <taxon>Polyangia</taxon>
        <taxon>Nannocystales</taxon>
        <taxon>Nannocystaceae</taxon>
        <taxon>Plesiocystis</taxon>
    </lineage>
</organism>
<proteinExistence type="predicted"/>
<dbReference type="Proteomes" id="UP000005801">
    <property type="component" value="Unassembled WGS sequence"/>
</dbReference>
<gene>
    <name evidence="3" type="ORF">PPSIR1_01522</name>
</gene>
<sequence length="361" mass="36441">MTRPAREPWRSRDEAVAARREARFGLGVGSLAAGAAMLGALLTLLGSSGCADEGAALDVDGDTMMVGFGVDGAGETDGDEGDDGADWMGEDEGSTDGADSGEEDGGGAALEPCTGVDLLFVIDNSDTMAEEQGKLLAAAGGFIDDIAKLVPEDVTFQVGAVTTDSADLVRSPGGAACSFFAESGLPFISHAGGMNAALDAGLSCALAVGTAGSPDERPMEMALTALGPAANVVGGPEPGANMGFVRDDSALVVVLLTDEEDDLETVTAWGSAGNPDSWADELSTIVEGVDDRVSVLSLVGHAKPNACPGFQWDGKEGAELAPRLIEFTQRFTHGMVGDACATSYGDFFAEAAFAVAGACGV</sequence>
<keyword evidence="2" id="KW-1133">Transmembrane helix</keyword>
<dbReference type="EMBL" id="ABCS01000039">
    <property type="protein sequence ID" value="EDM77865.1"/>
    <property type="molecule type" value="Genomic_DNA"/>
</dbReference>